<evidence type="ECO:0000256" key="6">
    <source>
        <dbReference type="ARBA" id="ARBA00022729"/>
    </source>
</evidence>
<evidence type="ECO:0000256" key="11">
    <source>
        <dbReference type="ARBA" id="ARBA00023237"/>
    </source>
</evidence>
<dbReference type="CDD" id="cd01347">
    <property type="entry name" value="ligand_gated_channel"/>
    <property type="match status" value="1"/>
</dbReference>
<evidence type="ECO:0000256" key="9">
    <source>
        <dbReference type="ARBA" id="ARBA00023077"/>
    </source>
</evidence>
<dbReference type="InterPro" id="IPR039426">
    <property type="entry name" value="TonB-dep_rcpt-like"/>
</dbReference>
<dbReference type="Pfam" id="PF00593">
    <property type="entry name" value="TonB_dep_Rec_b-barrel"/>
    <property type="match status" value="1"/>
</dbReference>
<keyword evidence="3 12" id="KW-1134">Transmembrane beta strand</keyword>
<keyword evidence="14" id="KW-0675">Receptor</keyword>
<dbReference type="SUPFAM" id="SSF56935">
    <property type="entry name" value="Porins"/>
    <property type="match status" value="1"/>
</dbReference>
<proteinExistence type="inferred from homology"/>
<keyword evidence="5 12" id="KW-0812">Transmembrane</keyword>
<evidence type="ECO:0000256" key="4">
    <source>
        <dbReference type="ARBA" id="ARBA00022496"/>
    </source>
</evidence>
<dbReference type="EMBL" id="JAVLSJ010000002">
    <property type="protein sequence ID" value="MDR9847825.1"/>
    <property type="molecule type" value="Genomic_DNA"/>
</dbReference>
<evidence type="ECO:0000256" key="8">
    <source>
        <dbReference type="ARBA" id="ARBA00023065"/>
    </source>
</evidence>
<evidence type="ECO:0000256" key="5">
    <source>
        <dbReference type="ARBA" id="ARBA00022692"/>
    </source>
</evidence>
<protein>
    <submittedName>
        <fullName evidence="14">TonB-dependent receptor</fullName>
    </submittedName>
</protein>
<accession>A0ABU2EI47</accession>
<evidence type="ECO:0000259" key="13">
    <source>
        <dbReference type="Pfam" id="PF00593"/>
    </source>
</evidence>
<feature type="domain" description="TonB-dependent receptor-like beta-barrel" evidence="13">
    <location>
        <begin position="28"/>
        <end position="443"/>
    </location>
</feature>
<dbReference type="InterPro" id="IPR036942">
    <property type="entry name" value="Beta-barrel_TonB_sf"/>
</dbReference>
<gene>
    <name evidence="14" type="ORF">RI048_06320</name>
</gene>
<evidence type="ECO:0000313" key="15">
    <source>
        <dbReference type="Proteomes" id="UP001246576"/>
    </source>
</evidence>
<dbReference type="PROSITE" id="PS52016">
    <property type="entry name" value="TONB_DEPENDENT_REC_3"/>
    <property type="match status" value="1"/>
</dbReference>
<comment type="similarity">
    <text evidence="12">Belongs to the TonB-dependent receptor family.</text>
</comment>
<keyword evidence="7" id="KW-0408">Iron</keyword>
<keyword evidence="10 12" id="KW-0472">Membrane</keyword>
<sequence length="475" mass="51884">MEKNNLPESGLPTIGMAGFSGTVAGLSSASQVNSSNYYGSSDSHDNSIATMATARVEHDINGSTMLQNTTRWGKNSVDYLAVTAGVPATSNGTITRLGAAKQLDDEIISNQTNLTTKFTTFGMEHSLSSGFEISREKQTNYGLNKTGTLSSLSLYDPQLTSSGLTITRNGQDAVWQTDTAALYAFDTLKINQRWQVNAGLRLDHYKTTYNAIATTGNTNIEGSGNLFTYKLGALYKLTSNGNLYVNYALSQLPPGSTSSFGAYSLSSSTSSASNPSMEPQKSKTLEAGTKWEFFNQNLLLTAALFRTDVYNEVYENDDGTYSQIGKKRVQGVELSATGKITRDWDVTAAYTHQKTDIVVGAATAQDGSSTLPYAPENALSLWSSYRMPMGLTVGGGARYVGIVKRQTKLATTPDHIPAYWVYDAMASYKVSKNWDLQFNVYNLFDKHYITAINYLGYRYTPGLERSARVTVNYHF</sequence>
<keyword evidence="4" id="KW-0410">Iron transport</keyword>
<dbReference type="Proteomes" id="UP001246576">
    <property type="component" value="Unassembled WGS sequence"/>
</dbReference>
<dbReference type="Gene3D" id="2.40.170.20">
    <property type="entry name" value="TonB-dependent receptor, beta-barrel domain"/>
    <property type="match status" value="1"/>
</dbReference>
<dbReference type="PANTHER" id="PTHR32552">
    <property type="entry name" value="FERRICHROME IRON RECEPTOR-RELATED"/>
    <property type="match status" value="1"/>
</dbReference>
<evidence type="ECO:0000256" key="10">
    <source>
        <dbReference type="ARBA" id="ARBA00023136"/>
    </source>
</evidence>
<evidence type="ECO:0000256" key="3">
    <source>
        <dbReference type="ARBA" id="ARBA00022452"/>
    </source>
</evidence>
<evidence type="ECO:0000256" key="7">
    <source>
        <dbReference type="ARBA" id="ARBA00023004"/>
    </source>
</evidence>
<evidence type="ECO:0000256" key="1">
    <source>
        <dbReference type="ARBA" id="ARBA00004571"/>
    </source>
</evidence>
<keyword evidence="15" id="KW-1185">Reference proteome</keyword>
<keyword evidence="9" id="KW-0798">TonB box</keyword>
<evidence type="ECO:0000256" key="12">
    <source>
        <dbReference type="PROSITE-ProRule" id="PRU01360"/>
    </source>
</evidence>
<name>A0ABU2EI47_9BURK</name>
<keyword evidence="2 12" id="KW-0813">Transport</keyword>
<dbReference type="InterPro" id="IPR000531">
    <property type="entry name" value="Beta-barrel_TonB"/>
</dbReference>
<comment type="subcellular location">
    <subcellularLocation>
        <location evidence="1 12">Cell outer membrane</location>
        <topology evidence="1 12">Multi-pass membrane protein</topology>
    </subcellularLocation>
</comment>
<keyword evidence="6" id="KW-0732">Signal</keyword>
<comment type="caution">
    <text evidence="14">The sequence shown here is derived from an EMBL/GenBank/DDBJ whole genome shotgun (WGS) entry which is preliminary data.</text>
</comment>
<keyword evidence="11 12" id="KW-0998">Cell outer membrane</keyword>
<dbReference type="RefSeq" id="WP_310839739.1">
    <property type="nucleotide sequence ID" value="NZ_JAVLSJ010000002.1"/>
</dbReference>
<evidence type="ECO:0000313" key="14">
    <source>
        <dbReference type="EMBL" id="MDR9847825.1"/>
    </source>
</evidence>
<reference evidence="14" key="1">
    <citation type="submission" date="2023-09" db="EMBL/GenBank/DDBJ databases">
        <title>Description of first Herbaspirillum huttiense subsp. nephrolepsisexaltata and Herbaspirillum huttiense subsp. lycopersicon.</title>
        <authorList>
            <person name="Poudel M."/>
            <person name="Sharma A."/>
            <person name="Goss E."/>
            <person name="Tapia J.H."/>
            <person name="Harmon C.M."/>
            <person name="Jones J.B."/>
        </authorList>
    </citation>
    <scope>NUCLEOTIDE SEQUENCE</scope>
    <source>
        <strain evidence="14">SE1</strain>
    </source>
</reference>
<keyword evidence="8" id="KW-0406">Ion transport</keyword>
<organism evidence="14 15">
    <name type="scientific">Herbaspirillum huttiense subsp. lycopersici</name>
    <dbReference type="NCBI Taxonomy" id="3074428"/>
    <lineage>
        <taxon>Bacteria</taxon>
        <taxon>Pseudomonadati</taxon>
        <taxon>Pseudomonadota</taxon>
        <taxon>Betaproteobacteria</taxon>
        <taxon>Burkholderiales</taxon>
        <taxon>Oxalobacteraceae</taxon>
        <taxon>Herbaspirillum</taxon>
    </lineage>
</organism>
<dbReference type="PANTHER" id="PTHR32552:SF89">
    <property type="entry name" value="CATECHOLATE SIDEROPHORE RECEPTOR FIU"/>
    <property type="match status" value="1"/>
</dbReference>
<evidence type="ECO:0000256" key="2">
    <source>
        <dbReference type="ARBA" id="ARBA00022448"/>
    </source>
</evidence>